<protein>
    <recommendedName>
        <fullName evidence="4">HEAT repeat-containing protein</fullName>
    </recommendedName>
</protein>
<feature type="compositionally biased region" description="Acidic residues" evidence="1">
    <location>
        <begin position="1"/>
        <end position="20"/>
    </location>
</feature>
<evidence type="ECO:0000313" key="3">
    <source>
        <dbReference type="Proteomes" id="UP000198848"/>
    </source>
</evidence>
<gene>
    <name evidence="2" type="ORF">SAMN04489842_4020</name>
</gene>
<dbReference type="AlphaFoldDB" id="A0A1H1J1U8"/>
<evidence type="ECO:0000313" key="2">
    <source>
        <dbReference type="EMBL" id="SDR43883.1"/>
    </source>
</evidence>
<dbReference type="EMBL" id="FNLC01000007">
    <property type="protein sequence ID" value="SDR43883.1"/>
    <property type="molecule type" value="Genomic_DNA"/>
</dbReference>
<dbReference type="RefSeq" id="WP_090385894.1">
    <property type="nucleotide sequence ID" value="NZ_FNLC01000007.1"/>
</dbReference>
<name>A0A1H1J1U8_NATTX</name>
<keyword evidence="3" id="KW-1185">Reference proteome</keyword>
<proteinExistence type="predicted"/>
<organism evidence="2 3">
    <name type="scientific">Natronobacterium texcoconense</name>
    <dbReference type="NCBI Taxonomy" id="1095778"/>
    <lineage>
        <taxon>Archaea</taxon>
        <taxon>Methanobacteriati</taxon>
        <taxon>Methanobacteriota</taxon>
        <taxon>Stenosarchaea group</taxon>
        <taxon>Halobacteria</taxon>
        <taxon>Halobacteriales</taxon>
        <taxon>Natrialbaceae</taxon>
        <taxon>Natronobacterium</taxon>
    </lineage>
</organism>
<evidence type="ECO:0008006" key="4">
    <source>
        <dbReference type="Google" id="ProtNLM"/>
    </source>
</evidence>
<sequence>MSDTDDNEAVPDELPDDPDELYSIATDDSEFPYRREAAIKELATYDDTADLLTELADGEALTVIEQTLATSKLDEQES</sequence>
<reference evidence="3" key="1">
    <citation type="submission" date="2016-10" db="EMBL/GenBank/DDBJ databases">
        <authorList>
            <person name="Varghese N."/>
            <person name="Submissions S."/>
        </authorList>
    </citation>
    <scope>NUCLEOTIDE SEQUENCE [LARGE SCALE GENOMIC DNA]</scope>
    <source>
        <strain evidence="3">DSM 24767</strain>
    </source>
</reference>
<dbReference type="Proteomes" id="UP000198848">
    <property type="component" value="Unassembled WGS sequence"/>
</dbReference>
<evidence type="ECO:0000256" key="1">
    <source>
        <dbReference type="SAM" id="MobiDB-lite"/>
    </source>
</evidence>
<accession>A0A1H1J1U8</accession>
<feature type="region of interest" description="Disordered" evidence="1">
    <location>
        <begin position="1"/>
        <end position="28"/>
    </location>
</feature>